<evidence type="ECO:0000313" key="9">
    <source>
        <dbReference type="Proteomes" id="UP000671879"/>
    </source>
</evidence>
<comment type="catalytic activity">
    <reaction evidence="1">
        <text>an L-aminoacyl-L-amino acid + H2O = 2 an L-alpha-amino acid</text>
        <dbReference type="Rhea" id="RHEA:48940"/>
        <dbReference type="ChEBI" id="CHEBI:15377"/>
        <dbReference type="ChEBI" id="CHEBI:59869"/>
        <dbReference type="ChEBI" id="CHEBI:77460"/>
        <dbReference type="EC" id="3.4.13.19"/>
    </reaction>
</comment>
<keyword evidence="4 6" id="KW-0378">Hydrolase</keyword>
<dbReference type="NCBIfam" id="TIGR04564">
    <property type="entry name" value="Synergist_CTERM"/>
    <property type="match status" value="1"/>
</dbReference>
<dbReference type="GO" id="GO:0070004">
    <property type="term" value="F:cysteine-type exopeptidase activity"/>
    <property type="evidence" value="ECO:0007669"/>
    <property type="project" value="InterPro"/>
</dbReference>
<keyword evidence="7" id="KW-0732">Signal</keyword>
<dbReference type="PANTHER" id="PTHR12994">
    <property type="entry name" value="SECERNIN"/>
    <property type="match status" value="1"/>
</dbReference>
<evidence type="ECO:0000256" key="2">
    <source>
        <dbReference type="ARBA" id="ARBA00007225"/>
    </source>
</evidence>
<keyword evidence="9" id="KW-1185">Reference proteome</keyword>
<dbReference type="NCBIfam" id="NF033678">
    <property type="entry name" value="C69_fam_dipept"/>
    <property type="match status" value="1"/>
</dbReference>
<accession>A0A9Q7ANF5</accession>
<dbReference type="EMBL" id="CP072943">
    <property type="protein sequence ID" value="QTX32072.1"/>
    <property type="molecule type" value="Genomic_DNA"/>
</dbReference>
<keyword evidence="5 6" id="KW-0224">Dipeptidase</keyword>
<feature type="chain" id="PRO_5040409723" description="Dipeptidase" evidence="7">
    <location>
        <begin position="26"/>
        <end position="571"/>
    </location>
</feature>
<comment type="similarity">
    <text evidence="2 6">Belongs to the peptidase C69 family.</text>
</comment>
<dbReference type="KEGG" id="aram:KAR29_12275"/>
<sequence>MKRRSPITALARLLLALVLAFSLSAETLACTSVFVGKEASATGKVLIARNEDYRSGWAKHFIVNEAVDVASGDVQTLWSGMELGYPEGMTKTLKYFSVPDWVYLEDDEYVPMDEVGINEAGVAVSATETQGQNDTVRTLGINPLDGLIEESQIPSIILPRARTAREGVTIFGAAIETFGAEESGGFAIADKDEVWYIEYSGRLWAAARVPDDRYIIVPNENVLSNFNPADGENFLGAADVLPLARENALLPEAEMTDAYVAAYGFNFAKAFGSVGNFAGNGVRVWWGHQHFTPSLVQKPAQEQYPFFMKPDEKITKKAIMDFLKSDNYYGTTYENARPAVRDVARPIAVRTNIESHIVEMGQDDETPGAIGNVLWLAMGNVHDSVYLPFCSGITEIPEAYGKGTDVRDEESAFWAFYGPAKDAQGSDDAYGTKLERALQAYWNPYQEALLEAHDDFIASAKRKWSAIGTADAASDLTAYLNDQARVFSEKALAKSQEFAVEIAAIVDVVSDDPTVSDDFAPLFDEADAPKAEDVAGYVTASGSSSGGCSAGAFAPAALLLLAPLAFLRRRS</sequence>
<dbReference type="Proteomes" id="UP000671879">
    <property type="component" value="Chromosome"/>
</dbReference>
<reference evidence="9" key="1">
    <citation type="submission" date="2021-04" db="EMBL/GenBank/DDBJ databases">
        <title>A novel Synergistetes isolate from a pyrite-forming mixed culture.</title>
        <authorList>
            <person name="Bunk B."/>
            <person name="Sproer C."/>
            <person name="Spring S."/>
            <person name="Pester M."/>
        </authorList>
    </citation>
    <scope>NUCLEOTIDE SEQUENCE [LARGE SCALE GENOMIC DNA]</scope>
    <source>
        <strain evidence="9">J.5.4.2-T.3.5.2</strain>
    </source>
</reference>
<evidence type="ECO:0000256" key="1">
    <source>
        <dbReference type="ARBA" id="ARBA00001670"/>
    </source>
</evidence>
<dbReference type="InterPro" id="IPR005322">
    <property type="entry name" value="Peptidase_C69"/>
</dbReference>
<dbReference type="RefSeq" id="WP_274373280.1">
    <property type="nucleotide sequence ID" value="NZ_CP072943.1"/>
</dbReference>
<dbReference type="AlphaFoldDB" id="A0A9Q7ANF5"/>
<dbReference type="Gene3D" id="3.60.60.10">
    <property type="entry name" value="Penicillin V Acylase, Chain A"/>
    <property type="match status" value="1"/>
</dbReference>
<protein>
    <recommendedName>
        <fullName evidence="6">Dipeptidase</fullName>
        <ecNumber evidence="6">3.4.-.-</ecNumber>
    </recommendedName>
</protein>
<dbReference type="InterPro" id="IPR030821">
    <property type="entry name" value="Synergist_CTERM"/>
</dbReference>
<dbReference type="EC" id="3.4.-.-" evidence="6"/>
<evidence type="ECO:0000256" key="6">
    <source>
        <dbReference type="RuleBase" id="RU364089"/>
    </source>
</evidence>
<evidence type="ECO:0000313" key="8">
    <source>
        <dbReference type="EMBL" id="QTX32072.1"/>
    </source>
</evidence>
<dbReference type="GO" id="GO:0006508">
    <property type="term" value="P:proteolysis"/>
    <property type="evidence" value="ECO:0007669"/>
    <property type="project" value="UniProtKB-KW"/>
</dbReference>
<evidence type="ECO:0000256" key="4">
    <source>
        <dbReference type="ARBA" id="ARBA00022801"/>
    </source>
</evidence>
<dbReference type="GO" id="GO:0016805">
    <property type="term" value="F:dipeptidase activity"/>
    <property type="evidence" value="ECO:0007669"/>
    <property type="project" value="UniProtKB-KW"/>
</dbReference>
<name>A0A9Q7ANF5_9BACT</name>
<dbReference type="PANTHER" id="PTHR12994:SF17">
    <property type="entry name" value="LD30995P"/>
    <property type="match status" value="1"/>
</dbReference>
<evidence type="ECO:0000256" key="3">
    <source>
        <dbReference type="ARBA" id="ARBA00022670"/>
    </source>
</evidence>
<evidence type="ECO:0000256" key="5">
    <source>
        <dbReference type="ARBA" id="ARBA00022997"/>
    </source>
</evidence>
<dbReference type="InterPro" id="IPR047804">
    <property type="entry name" value="C69_dipept_A-like"/>
</dbReference>
<feature type="signal peptide" evidence="7">
    <location>
        <begin position="1"/>
        <end position="25"/>
    </location>
</feature>
<gene>
    <name evidence="8" type="ORF">KAR29_12275</name>
</gene>
<evidence type="ECO:0000256" key="7">
    <source>
        <dbReference type="SAM" id="SignalP"/>
    </source>
</evidence>
<dbReference type="Pfam" id="PF03577">
    <property type="entry name" value="Peptidase_C69"/>
    <property type="match status" value="1"/>
</dbReference>
<proteinExistence type="inferred from homology"/>
<keyword evidence="3 6" id="KW-0645">Protease</keyword>
<organism evidence="8 9">
    <name type="scientific">Aminithiophilus ramosus</name>
    <dbReference type="NCBI Taxonomy" id="3029084"/>
    <lineage>
        <taxon>Bacteria</taxon>
        <taxon>Thermotogati</taxon>
        <taxon>Synergistota</taxon>
        <taxon>Synergistia</taxon>
        <taxon>Synergistales</taxon>
        <taxon>Aminithiophilaceae</taxon>
        <taxon>Aminithiophilus</taxon>
    </lineage>
</organism>